<proteinExistence type="predicted"/>
<keyword evidence="3" id="KW-1185">Reference proteome</keyword>
<evidence type="ECO:0000313" key="2">
    <source>
        <dbReference type="EMBL" id="AEF41609.1"/>
    </source>
</evidence>
<dbReference type="InterPro" id="IPR036117">
    <property type="entry name" value="DhaL_dom_sf"/>
</dbReference>
<dbReference type="GO" id="GO:0004371">
    <property type="term" value="F:glycerone kinase activity"/>
    <property type="evidence" value="ECO:0007669"/>
    <property type="project" value="InterPro"/>
</dbReference>
<accession>F6EMQ1</accession>
<dbReference type="AlphaFoldDB" id="F6EMQ1"/>
<evidence type="ECO:0000259" key="1">
    <source>
        <dbReference type="PROSITE" id="PS51480"/>
    </source>
</evidence>
<dbReference type="Pfam" id="PF02734">
    <property type="entry name" value="Dak2"/>
    <property type="match status" value="1"/>
</dbReference>
<dbReference type="SMART" id="SM01121">
    <property type="entry name" value="Dak1_2"/>
    <property type="match status" value="1"/>
</dbReference>
<dbReference type="PANTHER" id="PTHR33434">
    <property type="entry name" value="DEGV DOMAIN-CONTAINING PROTEIN DR_1986-RELATED"/>
    <property type="match status" value="1"/>
</dbReference>
<dbReference type="PANTHER" id="PTHR33434:SF4">
    <property type="entry name" value="PHOSPHATASE PROTEIN"/>
    <property type="match status" value="1"/>
</dbReference>
<dbReference type="GO" id="GO:0006071">
    <property type="term" value="P:glycerol metabolic process"/>
    <property type="evidence" value="ECO:0007669"/>
    <property type="project" value="InterPro"/>
</dbReference>
<name>F6EMQ1_HOYSD</name>
<dbReference type="OrthoDB" id="9760324at2"/>
<dbReference type="KEGG" id="asd:AS9A_3164"/>
<dbReference type="InterPro" id="IPR050270">
    <property type="entry name" value="DegV_domain_contain"/>
</dbReference>
<reference evidence="2 3" key="1">
    <citation type="journal article" date="2011" name="J. Bacteriol.">
        <title>Complete genome sequence of Amycolicicoccus subflavus DQS3-9A1T, an actinomycete isolated from crude oil-polluted soil.</title>
        <authorList>
            <person name="Cai M."/>
            <person name="Chen W.M."/>
            <person name="Nie Y."/>
            <person name="Chi C.Q."/>
            <person name="Wang Y.N."/>
            <person name="Tang Y.Q."/>
            <person name="Li G.Y."/>
            <person name="Wu X.L."/>
        </authorList>
    </citation>
    <scope>NUCLEOTIDE SEQUENCE [LARGE SCALE GENOMIC DNA]</scope>
    <source>
        <strain evidence="3">DSM 45089 / DQS3-9A1</strain>
    </source>
</reference>
<dbReference type="SMART" id="SM01120">
    <property type="entry name" value="Dak2"/>
    <property type="match status" value="1"/>
</dbReference>
<dbReference type="EMBL" id="CP002786">
    <property type="protein sequence ID" value="AEF41609.1"/>
    <property type="molecule type" value="Genomic_DNA"/>
</dbReference>
<dbReference type="NCBIfam" id="TIGR03599">
    <property type="entry name" value="YloV"/>
    <property type="match status" value="1"/>
</dbReference>
<dbReference type="InterPro" id="IPR033470">
    <property type="entry name" value="FakA-like_C"/>
</dbReference>
<protein>
    <submittedName>
        <fullName evidence="2">Dak phosphatase</fullName>
    </submittedName>
</protein>
<dbReference type="Pfam" id="PF13684">
    <property type="entry name" value="FakA-like_C"/>
    <property type="match status" value="1"/>
</dbReference>
<evidence type="ECO:0000313" key="3">
    <source>
        <dbReference type="Proteomes" id="UP000009235"/>
    </source>
</evidence>
<dbReference type="eggNOG" id="COG1461">
    <property type="taxonomic scope" value="Bacteria"/>
</dbReference>
<dbReference type="InterPro" id="IPR004007">
    <property type="entry name" value="DhaL_dom"/>
</dbReference>
<dbReference type="SUPFAM" id="SSF101473">
    <property type="entry name" value="DhaL-like"/>
    <property type="match status" value="1"/>
</dbReference>
<dbReference type="InterPro" id="IPR019986">
    <property type="entry name" value="YloV-like"/>
</dbReference>
<organism evidence="2 3">
    <name type="scientific">Hoyosella subflava (strain DSM 45089 / JCM 17490 / NBRC 109087 / DQS3-9A1)</name>
    <name type="common">Amycolicicoccus subflavus</name>
    <dbReference type="NCBI Taxonomy" id="443218"/>
    <lineage>
        <taxon>Bacteria</taxon>
        <taxon>Bacillati</taxon>
        <taxon>Actinomycetota</taxon>
        <taxon>Actinomycetes</taxon>
        <taxon>Mycobacteriales</taxon>
        <taxon>Hoyosellaceae</taxon>
        <taxon>Hoyosella</taxon>
    </lineage>
</organism>
<sequence>MADELTTLDAHALLRWAAACVSGLERRRDEINVLNVFPIADSDTGTNLHFTMAAALRAAEQANGGAEPTVQDLATALARGAVAGARGNSGVILSQVLRGVAEASSERSIDGNVLKDALEAALDLVSKSLFNVVEGTVVTVLRGAAQAARASDECALADVTRAAADGAASALEQTPGQLSVLSQAGVVDAGGLGLVVILDALVGVVTGDEPQRPRFTVRATVGDTTPSASAIAPATDARPVEHIHEYATGDAEYEVMYLLDGSSDPAADALREKLSDLGDSVVVVGDGSGVWSVHVHSADPGAAIEVGLAAGKPRDIRITAFAPDQQVSFAATPTRPLVRMVLALVTGGDAAELFESEGATVLRTGGMASPQELLDAILALRADEVFVLPNGLIKAEELVAVSTQARQLGHPAVLLPTSSMVQGLAALAVHDPSRVASDDSYAMAAAAAATRWGSVRRADTRALTMAGVCEPGDCLGLVGHEVLVINEDLAVATAQLADLMLAAGGELVTVLAGQDGARTYLADSLEKHIKKVHPGIDLMVYPGGQDDDILQIGVE</sequence>
<dbReference type="Gene3D" id="1.25.40.340">
    <property type="match status" value="1"/>
</dbReference>
<dbReference type="STRING" id="443218.AS9A_3164"/>
<dbReference type="Pfam" id="PF21645">
    <property type="entry name" value="FakA-like_M"/>
    <property type="match status" value="1"/>
</dbReference>
<feature type="domain" description="DhaL" evidence="1">
    <location>
        <begin position="11"/>
        <end position="203"/>
    </location>
</feature>
<dbReference type="RefSeq" id="WP_013807958.1">
    <property type="nucleotide sequence ID" value="NC_015564.1"/>
</dbReference>
<dbReference type="InterPro" id="IPR048394">
    <property type="entry name" value="FakA-like_M"/>
</dbReference>
<dbReference type="HOGENOM" id="CLU_017496_0_1_11"/>
<gene>
    <name evidence="2" type="ordered locus">AS9A_3164</name>
</gene>
<dbReference type="Proteomes" id="UP000009235">
    <property type="component" value="Chromosome"/>
</dbReference>
<dbReference type="PROSITE" id="PS51480">
    <property type="entry name" value="DHAL"/>
    <property type="match status" value="1"/>
</dbReference>